<evidence type="ECO:0000313" key="3">
    <source>
        <dbReference type="Proteomes" id="UP001449225"/>
    </source>
</evidence>
<sequence length="118" mass="12676">MGSYPSHGFVIDRKEASELFSNVVEPDEETCGLYDWARKYIQGTPMPQSPQVLDISNIINSERAKGEINEQSGNGQAEQEAAGDQESGRNETDYEGSSSESAADEQSLVGSDQAEGAA</sequence>
<proteinExistence type="predicted"/>
<comment type="caution">
    <text evidence="2">The sequence shown here is derived from an EMBL/GenBank/DDBJ whole genome shotgun (WGS) entry which is preliminary data.</text>
</comment>
<dbReference type="Proteomes" id="UP001449225">
    <property type="component" value="Unassembled WGS sequence"/>
</dbReference>
<organism evidence="2 3">
    <name type="scientific">Neptuniibacter pectenicola</name>
    <dbReference type="NCBI Taxonomy" id="1806669"/>
    <lineage>
        <taxon>Bacteria</taxon>
        <taxon>Pseudomonadati</taxon>
        <taxon>Pseudomonadota</taxon>
        <taxon>Gammaproteobacteria</taxon>
        <taxon>Oceanospirillales</taxon>
        <taxon>Oceanospirillaceae</taxon>
        <taxon>Neptuniibacter</taxon>
    </lineage>
</organism>
<evidence type="ECO:0000313" key="2">
    <source>
        <dbReference type="EMBL" id="MEM5537952.1"/>
    </source>
</evidence>
<dbReference type="EMBL" id="JBBMRA010000024">
    <property type="protein sequence ID" value="MEM5537952.1"/>
    <property type="molecule type" value="Genomic_DNA"/>
</dbReference>
<evidence type="ECO:0000256" key="1">
    <source>
        <dbReference type="SAM" id="MobiDB-lite"/>
    </source>
</evidence>
<feature type="region of interest" description="Disordered" evidence="1">
    <location>
        <begin position="63"/>
        <end position="118"/>
    </location>
</feature>
<protein>
    <submittedName>
        <fullName evidence="2">Uncharacterized protein</fullName>
    </submittedName>
</protein>
<keyword evidence="3" id="KW-1185">Reference proteome</keyword>
<reference evidence="2 3" key="1">
    <citation type="submission" date="2024-03" db="EMBL/GenBank/DDBJ databases">
        <title>Community enrichment and isolation of bacterial strains for fucoidan degradation.</title>
        <authorList>
            <person name="Sichert A."/>
        </authorList>
    </citation>
    <scope>NUCLEOTIDE SEQUENCE [LARGE SCALE GENOMIC DNA]</scope>
    <source>
        <strain evidence="2 3">AS76</strain>
    </source>
</reference>
<gene>
    <name evidence="2" type="ORF">WNY58_16325</name>
</gene>
<accession>A0ABU9TW64</accession>
<name>A0ABU9TW64_9GAMM</name>